<comment type="similarity">
    <text evidence="1">Belongs to the GARIN family.</text>
</comment>
<dbReference type="InterPro" id="IPR022168">
    <property type="entry name" value="GARIL-like_Rab2B-bd"/>
</dbReference>
<evidence type="ECO:0000313" key="4">
    <source>
        <dbReference type="Proteomes" id="UP000299084"/>
    </source>
</evidence>
<dbReference type="PANTHER" id="PTHR22574">
    <property type="match status" value="1"/>
</dbReference>
<accession>A0A5N4DSW4</accession>
<comment type="caution">
    <text evidence="3">The sequence shown here is derived from an EMBL/GenBank/DDBJ whole genome shotgun (WGS) entry which is preliminary data.</text>
</comment>
<dbReference type="Pfam" id="PF12480">
    <property type="entry name" value="GARIL_Rab2_bd"/>
    <property type="match status" value="1"/>
</dbReference>
<proteinExistence type="inferred from homology"/>
<dbReference type="PANTHER" id="PTHR22574:SF12">
    <property type="entry name" value="GOLGI-ASSOCIATED RAB2 INTERACTOR PROTEIN 5B"/>
    <property type="match status" value="1"/>
</dbReference>
<feature type="domain" description="Golgi associated RAB2 interactor protein-like Rab2B-binding" evidence="2">
    <location>
        <begin position="67"/>
        <end position="134"/>
    </location>
</feature>
<dbReference type="Proteomes" id="UP000299084">
    <property type="component" value="Unassembled WGS sequence"/>
</dbReference>
<evidence type="ECO:0000313" key="3">
    <source>
        <dbReference type="EMBL" id="KAB1274231.1"/>
    </source>
</evidence>
<dbReference type="AlphaFoldDB" id="A0A5N4DSW4"/>
<gene>
    <name evidence="3" type="ORF">Cadr_000012245</name>
</gene>
<organism evidence="3 4">
    <name type="scientific">Camelus dromedarius</name>
    <name type="common">Dromedary</name>
    <name type="synonym">Arabian camel</name>
    <dbReference type="NCBI Taxonomy" id="9838"/>
    <lineage>
        <taxon>Eukaryota</taxon>
        <taxon>Metazoa</taxon>
        <taxon>Chordata</taxon>
        <taxon>Craniata</taxon>
        <taxon>Vertebrata</taxon>
        <taxon>Euteleostomi</taxon>
        <taxon>Mammalia</taxon>
        <taxon>Eutheria</taxon>
        <taxon>Laurasiatheria</taxon>
        <taxon>Artiodactyla</taxon>
        <taxon>Tylopoda</taxon>
        <taxon>Camelidae</taxon>
        <taxon>Camelus</taxon>
    </lineage>
</organism>
<dbReference type="EMBL" id="JWIN03000009">
    <property type="protein sequence ID" value="KAB1274231.1"/>
    <property type="molecule type" value="Genomic_DNA"/>
</dbReference>
<reference evidence="3 4" key="1">
    <citation type="journal article" date="2019" name="Mol. Ecol. Resour.">
        <title>Improving Illumina assemblies with Hi-C and long reads: an example with the North African dromedary.</title>
        <authorList>
            <person name="Elbers J.P."/>
            <person name="Rogers M.F."/>
            <person name="Perelman P.L."/>
            <person name="Proskuryakova A.A."/>
            <person name="Serdyukova N.A."/>
            <person name="Johnson W.E."/>
            <person name="Horin P."/>
            <person name="Corander J."/>
            <person name="Murphy D."/>
            <person name="Burger P.A."/>
        </authorList>
    </citation>
    <scope>NUCLEOTIDE SEQUENCE [LARGE SCALE GENOMIC DNA]</scope>
    <source>
        <strain evidence="3">Drom800</strain>
        <tissue evidence="3">Blood</tissue>
    </source>
</reference>
<keyword evidence="4" id="KW-1185">Reference proteome</keyword>
<name>A0A5N4DSW4_CAMDR</name>
<dbReference type="GO" id="GO:0005634">
    <property type="term" value="C:nucleus"/>
    <property type="evidence" value="ECO:0007669"/>
    <property type="project" value="TreeGrafter"/>
</dbReference>
<protein>
    <submittedName>
        <fullName evidence="3">Protein FAM71E2</fullName>
    </submittedName>
</protein>
<sequence>MNRLRNIRRLEPLQGPLKWVPTLGELQKTLQKGEYLPLRPLPMFESLVLPDILLMAQPPEGRECSNLVLTRMIPLDLVHLYVHDLTAWRLKLRLVTGRYYYLELDAPDNEVGFLFDRWIRLINLLQQPATSWAPRTLHVPPMDLANMAPPASTWRLQKQSHHRRSVTIVQPTFPYKTLTTQRQKKAKTLKRKFKSQAVGDSMPLVWSQLDHSATRKKSTEKK</sequence>
<evidence type="ECO:0000259" key="2">
    <source>
        <dbReference type="Pfam" id="PF12480"/>
    </source>
</evidence>
<evidence type="ECO:0000256" key="1">
    <source>
        <dbReference type="ARBA" id="ARBA00038379"/>
    </source>
</evidence>